<reference evidence="2 3" key="1">
    <citation type="submission" date="2019-02" db="EMBL/GenBank/DDBJ databases">
        <title>Deep-cultivation of Planctomycetes and their phenomic and genomic characterization uncovers novel biology.</title>
        <authorList>
            <person name="Wiegand S."/>
            <person name="Jogler M."/>
            <person name="Boedeker C."/>
            <person name="Pinto D."/>
            <person name="Vollmers J."/>
            <person name="Rivas-Marin E."/>
            <person name="Kohn T."/>
            <person name="Peeters S.H."/>
            <person name="Heuer A."/>
            <person name="Rast P."/>
            <person name="Oberbeckmann S."/>
            <person name="Bunk B."/>
            <person name="Jeske O."/>
            <person name="Meyerdierks A."/>
            <person name="Storesund J.E."/>
            <person name="Kallscheuer N."/>
            <person name="Luecker S."/>
            <person name="Lage O.M."/>
            <person name="Pohl T."/>
            <person name="Merkel B.J."/>
            <person name="Hornburger P."/>
            <person name="Mueller R.-W."/>
            <person name="Bruemmer F."/>
            <person name="Labrenz M."/>
            <person name="Spormann A.M."/>
            <person name="Op Den Camp H."/>
            <person name="Overmann J."/>
            <person name="Amann R."/>
            <person name="Jetten M.S.M."/>
            <person name="Mascher T."/>
            <person name="Medema M.H."/>
            <person name="Devos D.P."/>
            <person name="Kaster A.-K."/>
            <person name="Ovreas L."/>
            <person name="Rohde M."/>
            <person name="Galperin M.Y."/>
            <person name="Jogler C."/>
        </authorList>
    </citation>
    <scope>NUCLEOTIDE SEQUENCE [LARGE SCALE GENOMIC DNA]</scope>
    <source>
        <strain evidence="2 3">Poly59</strain>
    </source>
</reference>
<evidence type="ECO:0000256" key="1">
    <source>
        <dbReference type="SAM" id="MobiDB-lite"/>
    </source>
</evidence>
<organism evidence="2 3">
    <name type="scientific">Rubripirellula reticaptiva</name>
    <dbReference type="NCBI Taxonomy" id="2528013"/>
    <lineage>
        <taxon>Bacteria</taxon>
        <taxon>Pseudomonadati</taxon>
        <taxon>Planctomycetota</taxon>
        <taxon>Planctomycetia</taxon>
        <taxon>Pirellulales</taxon>
        <taxon>Pirellulaceae</taxon>
        <taxon>Rubripirellula</taxon>
    </lineage>
</organism>
<dbReference type="AlphaFoldDB" id="A0A5C6FC70"/>
<sequence>MNDPSRQEMAEIGSPTNEKELQGDDRLFQALVSGCHIENAAVAAGISERTAYRRLANPEFRKQINEARQSLRESILARLADAGHDAIGTLNELMVSSEDDRVRFQAAKTLLHSLLATQRHDSMSNRENAGISAKFGPLSIVVRKDSEDVGSLAIGTD</sequence>
<comment type="caution">
    <text evidence="2">The sequence shown here is derived from an EMBL/GenBank/DDBJ whole genome shotgun (WGS) entry which is preliminary data.</text>
</comment>
<keyword evidence="3" id="KW-1185">Reference proteome</keyword>
<dbReference type="RefSeq" id="WP_146532534.1">
    <property type="nucleotide sequence ID" value="NZ_SJPX01000001.1"/>
</dbReference>
<name>A0A5C6FC70_9BACT</name>
<proteinExistence type="predicted"/>
<dbReference type="Proteomes" id="UP000317977">
    <property type="component" value="Unassembled WGS sequence"/>
</dbReference>
<evidence type="ECO:0000313" key="2">
    <source>
        <dbReference type="EMBL" id="TWU57676.1"/>
    </source>
</evidence>
<gene>
    <name evidence="2" type="ORF">Poly59_05830</name>
</gene>
<dbReference type="OrthoDB" id="291070at2"/>
<evidence type="ECO:0008006" key="4">
    <source>
        <dbReference type="Google" id="ProtNLM"/>
    </source>
</evidence>
<accession>A0A5C6FC70</accession>
<feature type="region of interest" description="Disordered" evidence="1">
    <location>
        <begin position="1"/>
        <end position="21"/>
    </location>
</feature>
<dbReference type="EMBL" id="SJPX01000001">
    <property type="protein sequence ID" value="TWU57676.1"/>
    <property type="molecule type" value="Genomic_DNA"/>
</dbReference>
<protein>
    <recommendedName>
        <fullName evidence="4">Homeodomain phBC6A51-type domain-containing protein</fullName>
    </recommendedName>
</protein>
<evidence type="ECO:0000313" key="3">
    <source>
        <dbReference type="Proteomes" id="UP000317977"/>
    </source>
</evidence>